<organism evidence="1 2">
    <name type="scientific">Citricoccus alkalitolerans</name>
    <dbReference type="NCBI Taxonomy" id="246603"/>
    <lineage>
        <taxon>Bacteria</taxon>
        <taxon>Bacillati</taxon>
        <taxon>Actinomycetota</taxon>
        <taxon>Actinomycetes</taxon>
        <taxon>Micrococcales</taxon>
        <taxon>Micrococcaceae</taxon>
        <taxon>Citricoccus</taxon>
    </lineage>
</organism>
<dbReference type="EMBL" id="JBHSEN010000001">
    <property type="protein sequence ID" value="MFC4429327.1"/>
    <property type="molecule type" value="Genomic_DNA"/>
</dbReference>
<gene>
    <name evidence="1" type="ORF">ACFO0K_06515</name>
</gene>
<comment type="caution">
    <text evidence="1">The sequence shown here is derived from an EMBL/GenBank/DDBJ whole genome shotgun (WGS) entry which is preliminary data.</text>
</comment>
<dbReference type="RefSeq" id="WP_344228588.1">
    <property type="nucleotide sequence ID" value="NZ_BAAALH010000002.1"/>
</dbReference>
<proteinExistence type="predicted"/>
<protein>
    <submittedName>
        <fullName evidence="1">Uncharacterized protein</fullName>
    </submittedName>
</protein>
<sequence length="459" mass="49151">MNPSAPAPITGYLGILQFRPAPHWVPESVRPEIELIATLPVDEDTFRPSIVVTVNPFEGSVREFSVKALTGLTSTLRECRIIDVGGWERRPGDRPQDHLGIETDTSLQSRRIEYLHRADNGRLVSGVDHLVLMDGWAVQISTTCAVQDRLFLTADLEAMARSVELAPDGMAPPSAPVTAEPGYDATAAAAFDLPVEDLAPWQYSDGTDRGGDWLTPAAVERLQELGTVANGRLGWPGQDGSAAELEAAGLVEDGHLTEVGDLLSATLTESAFRLRLTGTAGDGDHLVQVFGLSDVALMVSQPGFGERVLGTPWESPGPEHLHVGMVPLSELSARLLAWAGASPAWNLLPTPALLAPAVYDARLAGPTPPPAGADPALTALWDQPWWVWRIEADADGAEGFPETTVLTTPQRGTYRVGLVPEPATGQDRVLLWPVESSFLLALVEDLIQAAHFGRAPQLS</sequence>
<reference evidence="2" key="1">
    <citation type="journal article" date="2019" name="Int. J. Syst. Evol. Microbiol.">
        <title>The Global Catalogue of Microorganisms (GCM) 10K type strain sequencing project: providing services to taxonomists for standard genome sequencing and annotation.</title>
        <authorList>
            <consortium name="The Broad Institute Genomics Platform"/>
            <consortium name="The Broad Institute Genome Sequencing Center for Infectious Disease"/>
            <person name="Wu L."/>
            <person name="Ma J."/>
        </authorList>
    </citation>
    <scope>NUCLEOTIDE SEQUENCE [LARGE SCALE GENOMIC DNA]</scope>
    <source>
        <strain evidence="2">CGMCC 1.12125</strain>
    </source>
</reference>
<name>A0ABV8XY68_9MICC</name>
<accession>A0ABV8XY68</accession>
<evidence type="ECO:0000313" key="1">
    <source>
        <dbReference type="EMBL" id="MFC4429327.1"/>
    </source>
</evidence>
<evidence type="ECO:0000313" key="2">
    <source>
        <dbReference type="Proteomes" id="UP001595965"/>
    </source>
</evidence>
<dbReference type="Gene3D" id="3.40.1000.10">
    <property type="entry name" value="Mog1/PsbP, alpha/beta/alpha sandwich"/>
    <property type="match status" value="1"/>
</dbReference>
<keyword evidence="2" id="KW-1185">Reference proteome</keyword>
<dbReference type="Proteomes" id="UP001595965">
    <property type="component" value="Unassembled WGS sequence"/>
</dbReference>